<evidence type="ECO:0000313" key="7">
    <source>
        <dbReference type="Proteomes" id="UP001107558"/>
    </source>
</evidence>
<dbReference type="OrthoDB" id="8183961at2759"/>
<dbReference type="InterPro" id="IPR013818">
    <property type="entry name" value="Lipase"/>
</dbReference>
<gene>
    <name evidence="6" type="ORF">PVAND_013970</name>
</gene>
<keyword evidence="7" id="KW-1185">Reference proteome</keyword>
<evidence type="ECO:0000256" key="3">
    <source>
        <dbReference type="ARBA" id="ARBA00022525"/>
    </source>
</evidence>
<dbReference type="PANTHER" id="PTHR11610:SF36">
    <property type="entry name" value="LIPASE MEMBER H-A-LIKE PROTEIN"/>
    <property type="match status" value="1"/>
</dbReference>
<dbReference type="GO" id="GO:0016042">
    <property type="term" value="P:lipid catabolic process"/>
    <property type="evidence" value="ECO:0007669"/>
    <property type="project" value="TreeGrafter"/>
</dbReference>
<dbReference type="InterPro" id="IPR000734">
    <property type="entry name" value="TAG_lipase"/>
</dbReference>
<evidence type="ECO:0000256" key="2">
    <source>
        <dbReference type="ARBA" id="ARBA00010701"/>
    </source>
</evidence>
<dbReference type="Proteomes" id="UP001107558">
    <property type="component" value="Chromosome 1"/>
</dbReference>
<dbReference type="GO" id="GO:0005615">
    <property type="term" value="C:extracellular space"/>
    <property type="evidence" value="ECO:0007669"/>
    <property type="project" value="TreeGrafter"/>
</dbReference>
<sequence length="294" mass="33408">MFRKPYGCPHEDIRFILYTPKSKHGRVVDVRKPKSFIKGGFIPEHDTAIIIHGFNGTQTSNHIMYLKDAYLSKQYNVIAVDWERLTTYPCYLSSLSNTKLVAQCSAQLYSYLTFIGSKIEHITCIGHSLGAHICGMMSNHLTHKQHRIIGLDPAKPIVQKHGSKSFRLTRDDAYHVQNILTNAGFLGESQSSGDITFCVNGGRDQPYCRGNQINRSRCSHFLSVCYLANAIFHNKKSLSVPCPRGCVMNNRFPFIKFLPNDIEMKLRYFRIGQETPAQGTFCLRVEHANNCPFQ</sequence>
<organism evidence="6 7">
    <name type="scientific">Polypedilum vanderplanki</name>
    <name type="common">Sleeping chironomid midge</name>
    <dbReference type="NCBI Taxonomy" id="319348"/>
    <lineage>
        <taxon>Eukaryota</taxon>
        <taxon>Metazoa</taxon>
        <taxon>Ecdysozoa</taxon>
        <taxon>Arthropoda</taxon>
        <taxon>Hexapoda</taxon>
        <taxon>Insecta</taxon>
        <taxon>Pterygota</taxon>
        <taxon>Neoptera</taxon>
        <taxon>Endopterygota</taxon>
        <taxon>Diptera</taxon>
        <taxon>Nematocera</taxon>
        <taxon>Chironomoidea</taxon>
        <taxon>Chironomidae</taxon>
        <taxon>Chironominae</taxon>
        <taxon>Polypedilum</taxon>
        <taxon>Polypedilum</taxon>
    </lineage>
</organism>
<dbReference type="EMBL" id="JADBJN010000001">
    <property type="protein sequence ID" value="KAG5684756.1"/>
    <property type="molecule type" value="Genomic_DNA"/>
</dbReference>
<evidence type="ECO:0000256" key="1">
    <source>
        <dbReference type="ARBA" id="ARBA00004613"/>
    </source>
</evidence>
<keyword evidence="3" id="KW-0964">Secreted</keyword>
<dbReference type="InterPro" id="IPR029058">
    <property type="entry name" value="AB_hydrolase_fold"/>
</dbReference>
<feature type="domain" description="Lipase" evidence="5">
    <location>
        <begin position="11"/>
        <end position="242"/>
    </location>
</feature>
<comment type="subcellular location">
    <subcellularLocation>
        <location evidence="1">Secreted</location>
    </subcellularLocation>
</comment>
<dbReference type="Gene3D" id="3.40.50.1820">
    <property type="entry name" value="alpha/beta hydrolase"/>
    <property type="match status" value="1"/>
</dbReference>
<comment type="caution">
    <text evidence="6">The sequence shown here is derived from an EMBL/GenBank/DDBJ whole genome shotgun (WGS) entry which is preliminary data.</text>
</comment>
<accession>A0A9J6CS85</accession>
<dbReference type="Pfam" id="PF00151">
    <property type="entry name" value="Lipase"/>
    <property type="match status" value="1"/>
</dbReference>
<name>A0A9J6CS85_POLVA</name>
<evidence type="ECO:0000259" key="5">
    <source>
        <dbReference type="Pfam" id="PF00151"/>
    </source>
</evidence>
<dbReference type="GO" id="GO:0017171">
    <property type="term" value="F:serine hydrolase activity"/>
    <property type="evidence" value="ECO:0007669"/>
    <property type="project" value="TreeGrafter"/>
</dbReference>
<dbReference type="PANTHER" id="PTHR11610">
    <property type="entry name" value="LIPASE"/>
    <property type="match status" value="1"/>
</dbReference>
<dbReference type="GO" id="GO:0016298">
    <property type="term" value="F:lipase activity"/>
    <property type="evidence" value="ECO:0007669"/>
    <property type="project" value="InterPro"/>
</dbReference>
<comment type="similarity">
    <text evidence="2 4">Belongs to the AB hydrolase superfamily. Lipase family.</text>
</comment>
<protein>
    <recommendedName>
        <fullName evidence="5">Lipase domain-containing protein</fullName>
    </recommendedName>
</protein>
<dbReference type="SUPFAM" id="SSF53474">
    <property type="entry name" value="alpha/beta-Hydrolases"/>
    <property type="match status" value="1"/>
</dbReference>
<dbReference type="AlphaFoldDB" id="A0A9J6CS85"/>
<proteinExistence type="inferred from homology"/>
<evidence type="ECO:0000256" key="4">
    <source>
        <dbReference type="RuleBase" id="RU004262"/>
    </source>
</evidence>
<evidence type="ECO:0000313" key="6">
    <source>
        <dbReference type="EMBL" id="KAG5684756.1"/>
    </source>
</evidence>
<reference evidence="6" key="1">
    <citation type="submission" date="2021-03" db="EMBL/GenBank/DDBJ databases">
        <title>Chromosome level genome of the anhydrobiotic midge Polypedilum vanderplanki.</title>
        <authorList>
            <person name="Yoshida Y."/>
            <person name="Kikawada T."/>
            <person name="Gusev O."/>
        </authorList>
    </citation>
    <scope>NUCLEOTIDE SEQUENCE</scope>
    <source>
        <strain evidence="6">NIAS01</strain>
        <tissue evidence="6">Whole body or cell culture</tissue>
    </source>
</reference>